<sequence>MPAKKKNIVGPETSSLRTLPNPAPQTDSLEDVSKLGAFRLLDLPIELRMIIYRMFDVHAADRLEDGEELAKIKKTRLSLFSVCKQVAEEWTPMFYQNKTFLVNVKLPDGHRIRDRLKLWKGHDASAYFGAKFLKSLAVNKAQHIRKLEYDLNWAYNSHTCYHPGDPIAIGWTQLDVEGARGLSRVLYDQQHKMPSLEQVVISAHYYRSINHEDFTGTATDGHLAQWWSFATSLSHARPDKDFEKVFEGLRLSFQSRSRYGLLKHWQVQKHIWFGMGSIPEAVMERLHRDKVLSSFRVRKVALVFEKAGTPTSPSGDDHTESNVSLHAWDPLGGY</sequence>
<evidence type="ECO:0000256" key="1">
    <source>
        <dbReference type="SAM" id="MobiDB-lite"/>
    </source>
</evidence>
<keyword evidence="3" id="KW-1185">Reference proteome</keyword>
<proteinExistence type="predicted"/>
<feature type="region of interest" description="Disordered" evidence="1">
    <location>
        <begin position="308"/>
        <end position="334"/>
    </location>
</feature>
<evidence type="ECO:0000313" key="2">
    <source>
        <dbReference type="EMBL" id="KAJ9616427.1"/>
    </source>
</evidence>
<feature type="region of interest" description="Disordered" evidence="1">
    <location>
        <begin position="1"/>
        <end position="25"/>
    </location>
</feature>
<organism evidence="2 3">
    <name type="scientific">Cladophialophora chaetospira</name>
    <dbReference type="NCBI Taxonomy" id="386627"/>
    <lineage>
        <taxon>Eukaryota</taxon>
        <taxon>Fungi</taxon>
        <taxon>Dikarya</taxon>
        <taxon>Ascomycota</taxon>
        <taxon>Pezizomycotina</taxon>
        <taxon>Eurotiomycetes</taxon>
        <taxon>Chaetothyriomycetidae</taxon>
        <taxon>Chaetothyriales</taxon>
        <taxon>Herpotrichiellaceae</taxon>
        <taxon>Cladophialophora</taxon>
    </lineage>
</organism>
<protein>
    <recommendedName>
        <fullName evidence="4">F-box domain-containing protein</fullName>
    </recommendedName>
</protein>
<evidence type="ECO:0000313" key="3">
    <source>
        <dbReference type="Proteomes" id="UP001172673"/>
    </source>
</evidence>
<comment type="caution">
    <text evidence="2">The sequence shown here is derived from an EMBL/GenBank/DDBJ whole genome shotgun (WGS) entry which is preliminary data.</text>
</comment>
<dbReference type="Proteomes" id="UP001172673">
    <property type="component" value="Unassembled WGS sequence"/>
</dbReference>
<name>A0AA38XN12_9EURO</name>
<dbReference type="PANTHER" id="PTHR42085:SF2">
    <property type="entry name" value="F-BOX DOMAIN-CONTAINING PROTEIN"/>
    <property type="match status" value="1"/>
</dbReference>
<accession>A0AA38XN12</accession>
<dbReference type="PANTHER" id="PTHR42085">
    <property type="entry name" value="F-BOX DOMAIN-CONTAINING PROTEIN"/>
    <property type="match status" value="1"/>
</dbReference>
<dbReference type="AlphaFoldDB" id="A0AA38XN12"/>
<reference evidence="2" key="1">
    <citation type="submission" date="2022-10" db="EMBL/GenBank/DDBJ databases">
        <title>Culturing micro-colonial fungi from biological soil crusts in the Mojave desert and describing Neophaeococcomyces mojavensis, and introducing the new genera and species Taxawa tesnikishii.</title>
        <authorList>
            <person name="Kurbessoian T."/>
            <person name="Stajich J.E."/>
        </authorList>
    </citation>
    <scope>NUCLEOTIDE SEQUENCE</scope>
    <source>
        <strain evidence="2">TK_41</strain>
    </source>
</reference>
<evidence type="ECO:0008006" key="4">
    <source>
        <dbReference type="Google" id="ProtNLM"/>
    </source>
</evidence>
<dbReference type="EMBL" id="JAPDRK010000001">
    <property type="protein sequence ID" value="KAJ9616427.1"/>
    <property type="molecule type" value="Genomic_DNA"/>
</dbReference>
<dbReference type="InterPro" id="IPR038883">
    <property type="entry name" value="AN11006-like"/>
</dbReference>
<gene>
    <name evidence="2" type="ORF">H2200_000145</name>
</gene>